<dbReference type="PANTHER" id="PTHR43537">
    <property type="entry name" value="TRANSCRIPTIONAL REGULATOR, GNTR FAMILY"/>
    <property type="match status" value="1"/>
</dbReference>
<dbReference type="RefSeq" id="WP_182478068.1">
    <property type="nucleotide sequence ID" value="NZ_QXUF01000054.1"/>
</dbReference>
<dbReference type="SUPFAM" id="SSF46785">
    <property type="entry name" value="Winged helix' DNA-binding domain"/>
    <property type="match status" value="1"/>
</dbReference>
<dbReference type="PRINTS" id="PR00035">
    <property type="entry name" value="HTHGNTR"/>
</dbReference>
<name>A0A418IEU4_9STAP</name>
<evidence type="ECO:0000313" key="5">
    <source>
        <dbReference type="EMBL" id="RIN00507.1"/>
    </source>
</evidence>
<dbReference type="Pfam" id="PF07729">
    <property type="entry name" value="FCD"/>
    <property type="match status" value="1"/>
</dbReference>
<dbReference type="SUPFAM" id="SSF48008">
    <property type="entry name" value="GntR ligand-binding domain-like"/>
    <property type="match status" value="1"/>
</dbReference>
<sequence>IGVMNNNIRKSSLTHEVINEIINIIYNTPIKEGERLPSERKLCETLNVSRSTLRSAIKHLAYNQIIKIKPGSGHFVTQEADYLRKQSKQVSQYKKLSLSDIQEFKNRMEIRIIIEPKIARIATTSATNREIKKLQEIVNRMESYVEESSGVYYQEDNNFHLFLAQITGNNHFVEIVQNYCVQVEHHLFAFGSIPDWEKESLKQHKKILYAIQNREEKEAESAMFEHINESLIKNAEYVYRSDININETLLNHSIKNTED</sequence>
<keyword evidence="2" id="KW-0238">DNA-binding</keyword>
<keyword evidence="6" id="KW-1185">Reference proteome</keyword>
<dbReference type="Gene3D" id="1.20.120.530">
    <property type="entry name" value="GntR ligand-binding domain-like"/>
    <property type="match status" value="1"/>
</dbReference>
<dbReference type="AlphaFoldDB" id="A0A418IEU4"/>
<dbReference type="GO" id="GO:0003700">
    <property type="term" value="F:DNA-binding transcription factor activity"/>
    <property type="evidence" value="ECO:0007669"/>
    <property type="project" value="InterPro"/>
</dbReference>
<dbReference type="InterPro" id="IPR011711">
    <property type="entry name" value="GntR_C"/>
</dbReference>
<reference evidence="5 6" key="1">
    <citation type="journal article" date="2016" name="Front. Microbiol.">
        <title>Comprehensive Phylogenetic Analysis of Bovine Non-aureus Staphylococci Species Based on Whole-Genome Sequencing.</title>
        <authorList>
            <person name="Naushad S."/>
            <person name="Barkema H.W."/>
            <person name="Luby C."/>
            <person name="Condas L.A."/>
            <person name="Nobrega D.B."/>
            <person name="Carson D.A."/>
            <person name="De Buck J."/>
        </authorList>
    </citation>
    <scope>NUCLEOTIDE SEQUENCE [LARGE SCALE GENOMIC DNA]</scope>
    <source>
        <strain evidence="5 6">SNUC 4554</strain>
    </source>
</reference>
<dbReference type="GO" id="GO:0003677">
    <property type="term" value="F:DNA binding"/>
    <property type="evidence" value="ECO:0007669"/>
    <property type="project" value="UniProtKB-KW"/>
</dbReference>
<evidence type="ECO:0000256" key="3">
    <source>
        <dbReference type="ARBA" id="ARBA00023163"/>
    </source>
</evidence>
<dbReference type="Proteomes" id="UP000286317">
    <property type="component" value="Unassembled WGS sequence"/>
</dbReference>
<accession>A0A418IEU4</accession>
<dbReference type="InterPro" id="IPR036390">
    <property type="entry name" value="WH_DNA-bd_sf"/>
</dbReference>
<evidence type="ECO:0000256" key="1">
    <source>
        <dbReference type="ARBA" id="ARBA00023015"/>
    </source>
</evidence>
<dbReference type="SMART" id="SM00345">
    <property type="entry name" value="HTH_GNTR"/>
    <property type="match status" value="1"/>
</dbReference>
<evidence type="ECO:0000256" key="2">
    <source>
        <dbReference type="ARBA" id="ARBA00023125"/>
    </source>
</evidence>
<dbReference type="Pfam" id="PF00392">
    <property type="entry name" value="GntR"/>
    <property type="match status" value="1"/>
</dbReference>
<dbReference type="InterPro" id="IPR000524">
    <property type="entry name" value="Tscrpt_reg_HTH_GntR"/>
</dbReference>
<protein>
    <submittedName>
        <fullName evidence="5">FadR family transcriptional regulator</fullName>
    </submittedName>
</protein>
<dbReference type="Gene3D" id="1.10.10.10">
    <property type="entry name" value="Winged helix-like DNA-binding domain superfamily/Winged helix DNA-binding domain"/>
    <property type="match status" value="1"/>
</dbReference>
<keyword evidence="1" id="KW-0805">Transcription regulation</keyword>
<comment type="caution">
    <text evidence="5">The sequence shown here is derived from an EMBL/GenBank/DDBJ whole genome shotgun (WGS) entry which is preliminary data.</text>
</comment>
<keyword evidence="3" id="KW-0804">Transcription</keyword>
<dbReference type="PROSITE" id="PS50949">
    <property type="entry name" value="HTH_GNTR"/>
    <property type="match status" value="1"/>
</dbReference>
<dbReference type="InterPro" id="IPR036388">
    <property type="entry name" value="WH-like_DNA-bd_sf"/>
</dbReference>
<dbReference type="EMBL" id="QXUF01000054">
    <property type="protein sequence ID" value="RIN00507.1"/>
    <property type="molecule type" value="Genomic_DNA"/>
</dbReference>
<evidence type="ECO:0000259" key="4">
    <source>
        <dbReference type="PROSITE" id="PS50949"/>
    </source>
</evidence>
<dbReference type="CDD" id="cd07377">
    <property type="entry name" value="WHTH_GntR"/>
    <property type="match status" value="1"/>
</dbReference>
<dbReference type="SMART" id="SM00895">
    <property type="entry name" value="FCD"/>
    <property type="match status" value="1"/>
</dbReference>
<organism evidence="5 6">
    <name type="scientific">Staphylococcus shinii</name>
    <dbReference type="NCBI Taxonomy" id="2912228"/>
    <lineage>
        <taxon>Bacteria</taxon>
        <taxon>Bacillati</taxon>
        <taxon>Bacillota</taxon>
        <taxon>Bacilli</taxon>
        <taxon>Bacillales</taxon>
        <taxon>Staphylococcaceae</taxon>
        <taxon>Staphylococcus</taxon>
    </lineage>
</organism>
<feature type="non-terminal residue" evidence="5">
    <location>
        <position position="1"/>
    </location>
</feature>
<evidence type="ECO:0000313" key="6">
    <source>
        <dbReference type="Proteomes" id="UP000286317"/>
    </source>
</evidence>
<feature type="domain" description="HTH gntR-type" evidence="4">
    <location>
        <begin position="11"/>
        <end position="79"/>
    </location>
</feature>
<dbReference type="PANTHER" id="PTHR43537:SF5">
    <property type="entry name" value="UXU OPERON TRANSCRIPTIONAL REGULATOR"/>
    <property type="match status" value="1"/>
</dbReference>
<gene>
    <name evidence="5" type="ORF">BU112_08440</name>
</gene>
<dbReference type="InterPro" id="IPR008920">
    <property type="entry name" value="TF_FadR/GntR_C"/>
</dbReference>
<proteinExistence type="predicted"/>